<accession>A0A2P2QUL1</accession>
<sequence length="63" mass="7230">MSGSRHDCNIFNLSNGKTKLRSATRYYASNTMVNMEKFCWSIKSVVVYNITKLESTKLASLQY</sequence>
<reference evidence="1" key="1">
    <citation type="submission" date="2018-02" db="EMBL/GenBank/DDBJ databases">
        <title>Rhizophora mucronata_Transcriptome.</title>
        <authorList>
            <person name="Meera S.P."/>
            <person name="Sreeshan A."/>
            <person name="Augustine A."/>
        </authorList>
    </citation>
    <scope>NUCLEOTIDE SEQUENCE</scope>
    <source>
        <tissue evidence="1">Leaf</tissue>
    </source>
</reference>
<evidence type="ECO:0000313" key="1">
    <source>
        <dbReference type="EMBL" id="MBX70667.1"/>
    </source>
</evidence>
<proteinExistence type="predicted"/>
<organism evidence="1">
    <name type="scientific">Rhizophora mucronata</name>
    <name type="common">Asiatic mangrove</name>
    <dbReference type="NCBI Taxonomy" id="61149"/>
    <lineage>
        <taxon>Eukaryota</taxon>
        <taxon>Viridiplantae</taxon>
        <taxon>Streptophyta</taxon>
        <taxon>Embryophyta</taxon>
        <taxon>Tracheophyta</taxon>
        <taxon>Spermatophyta</taxon>
        <taxon>Magnoliopsida</taxon>
        <taxon>eudicotyledons</taxon>
        <taxon>Gunneridae</taxon>
        <taxon>Pentapetalae</taxon>
        <taxon>rosids</taxon>
        <taxon>fabids</taxon>
        <taxon>Malpighiales</taxon>
        <taxon>Rhizophoraceae</taxon>
        <taxon>Rhizophora</taxon>
    </lineage>
</organism>
<protein>
    <submittedName>
        <fullName evidence="1">Uncharacterized protein</fullName>
    </submittedName>
</protein>
<name>A0A2P2QUL1_RHIMU</name>
<dbReference type="AlphaFoldDB" id="A0A2P2QUL1"/>
<dbReference type="EMBL" id="GGEC01090183">
    <property type="protein sequence ID" value="MBX70667.1"/>
    <property type="molecule type" value="Transcribed_RNA"/>
</dbReference>